<accession>A0A1G8HEJ7</accession>
<evidence type="ECO:0000256" key="2">
    <source>
        <dbReference type="RuleBase" id="RU003452"/>
    </source>
</evidence>
<reference evidence="3 4" key="1">
    <citation type="submission" date="2016-10" db="EMBL/GenBank/DDBJ databases">
        <authorList>
            <person name="de Groot N.N."/>
        </authorList>
    </citation>
    <scope>NUCLEOTIDE SEQUENCE [LARGE SCALE GENOMIC DNA]</scope>
    <source>
        <strain evidence="4">P4B,CCM 7963,CECT 7998,DSM 25260,IBRC-M 10614,KCTC 13821</strain>
    </source>
</reference>
<sequence length="259" mass="29581">MNQLFRNRIGIPAEETITFQHLPNVLLKTAKAIPFENLRIIENKTRSITKENVIDKMLVKQEGGLCYELNALLYFFFVENGFNAELVRGVVYNNDKKEWLTLGSTHVAVLLRHDEQTYLVDTGFGSNLPLKPVPLNGEVITSSNGEFRIKQSDNDHGNYVLELKLAHKDKDWRIGYTFDSKRPVKNVADFNEIQTILIEDDASPFNKNSLVTKFTDDGTITLTDTSLTQWINGKYSKEKIDHKQFNDLAKQHFGLAGMK</sequence>
<gene>
    <name evidence="3" type="ORF">SAMN05216352_104224</name>
</gene>
<dbReference type="InterPro" id="IPR053710">
    <property type="entry name" value="Arylamine_NAT_domain_sf"/>
</dbReference>
<evidence type="ECO:0000256" key="1">
    <source>
        <dbReference type="ARBA" id="ARBA00006547"/>
    </source>
</evidence>
<keyword evidence="3" id="KW-0808">Transferase</keyword>
<dbReference type="RefSeq" id="WP_245917859.1">
    <property type="nucleotide sequence ID" value="NZ_FNDU01000004.1"/>
</dbReference>
<dbReference type="Gene3D" id="3.30.2140.20">
    <property type="match status" value="1"/>
</dbReference>
<name>A0A1G8HEJ7_9BACI</name>
<organism evidence="3 4">
    <name type="scientific">Alteribacillus bidgolensis</name>
    <dbReference type="NCBI Taxonomy" id="930129"/>
    <lineage>
        <taxon>Bacteria</taxon>
        <taxon>Bacillati</taxon>
        <taxon>Bacillota</taxon>
        <taxon>Bacilli</taxon>
        <taxon>Bacillales</taxon>
        <taxon>Bacillaceae</taxon>
        <taxon>Alteribacillus</taxon>
    </lineage>
</organism>
<dbReference type="EMBL" id="FNDU01000004">
    <property type="protein sequence ID" value="SDI05029.1"/>
    <property type="molecule type" value="Genomic_DNA"/>
</dbReference>
<keyword evidence="4" id="KW-1185">Reference proteome</keyword>
<dbReference type="Pfam" id="PF00797">
    <property type="entry name" value="Acetyltransf_2"/>
    <property type="match status" value="1"/>
</dbReference>
<comment type="similarity">
    <text evidence="1 2">Belongs to the arylamine N-acetyltransferase family.</text>
</comment>
<protein>
    <submittedName>
        <fullName evidence="3">N-hydroxyarylamine O-acetyltransferase</fullName>
    </submittedName>
</protein>
<dbReference type="PRINTS" id="PR01543">
    <property type="entry name" value="ANATRNSFRASE"/>
</dbReference>
<dbReference type="PANTHER" id="PTHR11786:SF0">
    <property type="entry name" value="ARYLAMINE N-ACETYLTRANSFERASE 4-RELATED"/>
    <property type="match status" value="1"/>
</dbReference>
<dbReference type="PANTHER" id="PTHR11786">
    <property type="entry name" value="N-HYDROXYARYLAMINE O-ACETYLTRANSFERASE"/>
    <property type="match status" value="1"/>
</dbReference>
<evidence type="ECO:0000313" key="3">
    <source>
        <dbReference type="EMBL" id="SDI05029.1"/>
    </source>
</evidence>
<dbReference type="InterPro" id="IPR001447">
    <property type="entry name" value="Arylamine_N-AcTrfase"/>
</dbReference>
<dbReference type="GO" id="GO:0016407">
    <property type="term" value="F:acetyltransferase activity"/>
    <property type="evidence" value="ECO:0007669"/>
    <property type="project" value="InterPro"/>
</dbReference>
<dbReference type="SUPFAM" id="SSF54001">
    <property type="entry name" value="Cysteine proteinases"/>
    <property type="match status" value="1"/>
</dbReference>
<proteinExistence type="inferred from homology"/>
<dbReference type="Proteomes" id="UP000199017">
    <property type="component" value="Unassembled WGS sequence"/>
</dbReference>
<dbReference type="InterPro" id="IPR038765">
    <property type="entry name" value="Papain-like_cys_pep_sf"/>
</dbReference>
<evidence type="ECO:0000313" key="4">
    <source>
        <dbReference type="Proteomes" id="UP000199017"/>
    </source>
</evidence>
<dbReference type="AlphaFoldDB" id="A0A1G8HEJ7"/>